<sequence length="404" mass="45414">MKLLHVIGSMDPMSGGPCQGIRNTTLELEKLGVFREIASLDKPDATFLGMDNFPIHTFGPSISPWRYVPDLLPWLIDNLSRFDVVILNGLWLYPGYALYKAMKILRRKVRKAGGDMGELPKFFIMSHGMLDPYFQRAPDRKLKAIRNWFYWKLIEGRLLNSADGVLFTCEAELKLARESFTPYHPKKELNVGYGVQRPPLFTEGMASAFLDRCPDLQNGKFFLFLSRIHEKKGVDLLIEAYNSILQDKSLVSDLIPKLVIAGPGLDTAYGKKIKKLVNDFKIGEHVIFPGMLSGDAKWGAFYGCEAFVLPSHQENFGIAVAEALACGKPVLISNQVNIWREIEYGGGGIIGDDSLEGTQLVLRSWLKKSASEKEEMQKGAYNTYKDNFGIISVTKKLFETLTNE</sequence>
<organism evidence="2 3">
    <name type="scientific">Mucilaginibacter gracilis</name>
    <dbReference type="NCBI Taxonomy" id="423350"/>
    <lineage>
        <taxon>Bacteria</taxon>
        <taxon>Pseudomonadati</taxon>
        <taxon>Bacteroidota</taxon>
        <taxon>Sphingobacteriia</taxon>
        <taxon>Sphingobacteriales</taxon>
        <taxon>Sphingobacteriaceae</taxon>
        <taxon>Mucilaginibacter</taxon>
    </lineage>
</organism>
<name>A0A495J0X1_9SPHI</name>
<dbReference type="AlphaFoldDB" id="A0A495J0X1"/>
<dbReference type="SUPFAM" id="SSF53756">
    <property type="entry name" value="UDP-Glycosyltransferase/glycogen phosphorylase"/>
    <property type="match status" value="1"/>
</dbReference>
<keyword evidence="2" id="KW-0808">Transferase</keyword>
<dbReference type="Gene3D" id="3.40.50.2000">
    <property type="entry name" value="Glycogen Phosphorylase B"/>
    <property type="match status" value="2"/>
</dbReference>
<evidence type="ECO:0000313" key="2">
    <source>
        <dbReference type="EMBL" id="RKR82261.1"/>
    </source>
</evidence>
<dbReference type="PANTHER" id="PTHR12526">
    <property type="entry name" value="GLYCOSYLTRANSFERASE"/>
    <property type="match status" value="1"/>
</dbReference>
<comment type="caution">
    <text evidence="2">The sequence shown here is derived from an EMBL/GenBank/DDBJ whole genome shotgun (WGS) entry which is preliminary data.</text>
</comment>
<dbReference type="GO" id="GO:0016757">
    <property type="term" value="F:glycosyltransferase activity"/>
    <property type="evidence" value="ECO:0007669"/>
    <property type="project" value="InterPro"/>
</dbReference>
<keyword evidence="3" id="KW-1185">Reference proteome</keyword>
<dbReference type="OrthoDB" id="9790710at2"/>
<accession>A0A495J0X1</accession>
<reference evidence="2 3" key="1">
    <citation type="submission" date="2018-10" db="EMBL/GenBank/DDBJ databases">
        <title>Genomic Encyclopedia of Archaeal and Bacterial Type Strains, Phase II (KMG-II): from individual species to whole genera.</title>
        <authorList>
            <person name="Goeker M."/>
        </authorList>
    </citation>
    <scope>NUCLEOTIDE SEQUENCE [LARGE SCALE GENOMIC DNA]</scope>
    <source>
        <strain evidence="2 3">DSM 18602</strain>
    </source>
</reference>
<evidence type="ECO:0000313" key="3">
    <source>
        <dbReference type="Proteomes" id="UP000268007"/>
    </source>
</evidence>
<evidence type="ECO:0000259" key="1">
    <source>
        <dbReference type="Pfam" id="PF00534"/>
    </source>
</evidence>
<gene>
    <name evidence="2" type="ORF">BDD43_2437</name>
</gene>
<feature type="domain" description="Glycosyl transferase family 1" evidence="1">
    <location>
        <begin position="218"/>
        <end position="374"/>
    </location>
</feature>
<proteinExistence type="predicted"/>
<dbReference type="RefSeq" id="WP_121197883.1">
    <property type="nucleotide sequence ID" value="NZ_RBKU01000001.1"/>
</dbReference>
<dbReference type="EMBL" id="RBKU01000001">
    <property type="protein sequence ID" value="RKR82261.1"/>
    <property type="molecule type" value="Genomic_DNA"/>
</dbReference>
<dbReference type="Pfam" id="PF00534">
    <property type="entry name" value="Glycos_transf_1"/>
    <property type="match status" value="1"/>
</dbReference>
<dbReference type="InterPro" id="IPR001296">
    <property type="entry name" value="Glyco_trans_1"/>
</dbReference>
<dbReference type="Proteomes" id="UP000268007">
    <property type="component" value="Unassembled WGS sequence"/>
</dbReference>
<protein>
    <submittedName>
        <fullName evidence="2">Glycosyltransferase involved in cell wall biosynthesis</fullName>
    </submittedName>
</protein>